<dbReference type="HAMAP" id="MF_01678">
    <property type="entry name" value="Salvage_MtnA"/>
    <property type="match status" value="1"/>
</dbReference>
<dbReference type="InterPro" id="IPR011559">
    <property type="entry name" value="Initiation_fac_2B_a/b/d"/>
</dbReference>
<dbReference type="Pfam" id="PF01008">
    <property type="entry name" value="IF-2B"/>
    <property type="match status" value="1"/>
</dbReference>
<sequence length="370" mass="40325">MILALDFKMEWAMRDRLLAAEKVKAIDWRDDALYLLDQRVLPFEETWHAYTSAAGVAEAIRSMVVRGAPAIGISAAYGVVLGARARIAAGGDWRSALEDDFALLADSRPTAVNLFWALNRMRDRLQRLKATDDPLVFLEAEAVAIHLSDREANLTMAQLGADLIRKHQGNLQTVLTHCNTGALATGGFGTALGVIRAAHLEGMIERVYADETRPWLQGSRLTAWELANEGIPVTLNADSAAAHLMRTKGITWVIVGADRITANGDVANKIGTYQLAVAAMHHGVRFMVVAPSSTIDMDMASGEDIVIEERDGRELLEVGGQRVGADVDAFNPVFDVTPADLIDAIVTEKGIVERPDTARMAQLMSRKHLH</sequence>
<dbReference type="EC" id="5.3.1.23" evidence="7"/>
<evidence type="ECO:0000256" key="5">
    <source>
        <dbReference type="ARBA" id="ARBA00051169"/>
    </source>
</evidence>
<dbReference type="InterPro" id="IPR042529">
    <property type="entry name" value="IF_2B-like_C"/>
</dbReference>
<comment type="pathway">
    <text evidence="7">Amino-acid biosynthesis; L-methionine biosynthesis via salvage pathway; L-methionine from S-methyl-5-thio-alpha-D-ribose 1-phosphate: step 1/6.</text>
</comment>
<dbReference type="Proteomes" id="UP000050562">
    <property type="component" value="Unassembled WGS sequence"/>
</dbReference>
<evidence type="ECO:0000256" key="6">
    <source>
        <dbReference type="ARBA" id="ARBA00058145"/>
    </source>
</evidence>
<evidence type="ECO:0000313" key="9">
    <source>
        <dbReference type="Proteomes" id="UP000050562"/>
    </source>
</evidence>
<comment type="catalytic activity">
    <reaction evidence="5">
        <text>5-(methylsulfanyl)-alpha-D-ribose 1-phosphate = 5-(methylsulfanyl)-D-ribulose 1-phosphate</text>
        <dbReference type="Rhea" id="RHEA:19989"/>
        <dbReference type="ChEBI" id="CHEBI:58533"/>
        <dbReference type="ChEBI" id="CHEBI:58548"/>
        <dbReference type="EC" id="5.3.1.23"/>
    </reaction>
    <physiologicalReaction direction="left-to-right" evidence="5">
        <dbReference type="Rhea" id="RHEA:19990"/>
    </physiologicalReaction>
</comment>
<dbReference type="GO" id="GO:0019509">
    <property type="term" value="P:L-methionine salvage from methylthioadenosine"/>
    <property type="evidence" value="ECO:0007669"/>
    <property type="project" value="UniProtKB-UniRule"/>
</dbReference>
<dbReference type="Gene3D" id="1.20.120.420">
    <property type="entry name" value="translation initiation factor eif-2b, domain 1"/>
    <property type="match status" value="1"/>
</dbReference>
<evidence type="ECO:0000256" key="4">
    <source>
        <dbReference type="ARBA" id="ARBA00050906"/>
    </source>
</evidence>
<dbReference type="NCBIfam" id="TIGR00512">
    <property type="entry name" value="salvage_mtnA"/>
    <property type="match status" value="1"/>
</dbReference>
<dbReference type="InterPro" id="IPR037171">
    <property type="entry name" value="NagB/RpiA_transferase-like"/>
</dbReference>
<proteinExistence type="inferred from homology"/>
<dbReference type="PANTHER" id="PTHR43475">
    <property type="entry name" value="METHYLTHIORIBOSE-1-PHOSPHATE ISOMERASE"/>
    <property type="match status" value="1"/>
</dbReference>
<evidence type="ECO:0000313" key="8">
    <source>
        <dbReference type="EMBL" id="KPY32484.1"/>
    </source>
</evidence>
<comment type="caution">
    <text evidence="8">The sequence shown here is derived from an EMBL/GenBank/DDBJ whole genome shotgun (WGS) entry which is preliminary data.</text>
</comment>
<dbReference type="FunFam" id="1.20.120.420:FF:000008">
    <property type="entry name" value="Methylthioribose-1-phosphate isomerase"/>
    <property type="match status" value="1"/>
</dbReference>
<feature type="binding site" evidence="7">
    <location>
        <position position="108"/>
    </location>
    <ligand>
        <name>substrate</name>
    </ligand>
</feature>
<protein>
    <recommendedName>
        <fullName evidence="7">Methylthioribose-1-phosphate isomerase</fullName>
        <shortName evidence="7">M1Pi</shortName>
        <shortName evidence="7">MTR-1-P isomerase</shortName>
        <ecNumber evidence="7">5.3.1.23</ecNumber>
    </recommendedName>
    <alternativeName>
        <fullName evidence="7">S-methyl-5-thioribose-1-phosphate isomerase</fullName>
    </alternativeName>
</protein>
<keyword evidence="1 7" id="KW-0028">Amino-acid biosynthesis</keyword>
<dbReference type="PATRIC" id="fig|251707.3.peg.4378"/>
<feature type="binding site" evidence="7">
    <location>
        <begin position="268"/>
        <end position="269"/>
    </location>
    <ligand>
        <name>substrate</name>
    </ligand>
</feature>
<accession>A0A0P9XUT9</accession>
<comment type="similarity">
    <text evidence="7">Belongs to the EIF-2B alpha/beta/delta subunits family. MtnA subfamily.</text>
</comment>
<evidence type="ECO:0000256" key="1">
    <source>
        <dbReference type="ARBA" id="ARBA00022605"/>
    </source>
</evidence>
<keyword evidence="3 7" id="KW-0413">Isomerase</keyword>
<organism evidence="8 9">
    <name type="scientific">Pseudomonas syringae pv. primulae</name>
    <dbReference type="NCBI Taxonomy" id="251707"/>
    <lineage>
        <taxon>Bacteria</taxon>
        <taxon>Pseudomonadati</taxon>
        <taxon>Pseudomonadota</taxon>
        <taxon>Gammaproteobacteria</taxon>
        <taxon>Pseudomonadales</taxon>
        <taxon>Pseudomonadaceae</taxon>
        <taxon>Pseudomonas</taxon>
    </lineage>
</organism>
<feature type="binding site" evidence="7">
    <location>
        <begin position="66"/>
        <end position="68"/>
    </location>
    <ligand>
        <name>substrate</name>
    </ligand>
</feature>
<name>A0A0P9XUT9_9PSED</name>
<keyword evidence="2 7" id="KW-0486">Methionine biosynthesis</keyword>
<dbReference type="UniPathway" id="UPA00904">
    <property type="reaction ID" value="UER00874"/>
</dbReference>
<dbReference type="InterPro" id="IPR027363">
    <property type="entry name" value="M1Pi_N"/>
</dbReference>
<gene>
    <name evidence="7" type="primary">mtnA</name>
    <name evidence="8" type="ORF">ALO52_03320</name>
</gene>
<dbReference type="SUPFAM" id="SSF100950">
    <property type="entry name" value="NagB/RpiA/CoA transferase-like"/>
    <property type="match status" value="1"/>
</dbReference>
<dbReference type="AlphaFoldDB" id="A0A0P9XUT9"/>
<reference evidence="8 9" key="1">
    <citation type="submission" date="2015-09" db="EMBL/GenBank/DDBJ databases">
        <title>Genome announcement of multiple Pseudomonas syringae strains.</title>
        <authorList>
            <person name="Thakur S."/>
            <person name="Wang P.W."/>
            <person name="Gong Y."/>
            <person name="Weir B.S."/>
            <person name="Guttman D.S."/>
        </authorList>
    </citation>
    <scope>NUCLEOTIDE SEQUENCE [LARGE SCALE GENOMIC DNA]</scope>
    <source>
        <strain evidence="8 9">ICMP3956</strain>
    </source>
</reference>
<feature type="binding site" evidence="7">
    <location>
        <position position="217"/>
    </location>
    <ligand>
        <name>substrate</name>
    </ligand>
</feature>
<comment type="function">
    <text evidence="6">Catalyzes the interconversion of methylthioribose-1-phosphate (MTR-1-P) into methylthioribulose-1-phosphate (MTRu-1-P). Also catalyzes the interconversion of 5-deoxyribose 1-phosphate and 5-deoxyribulose 1-phosphate. Part of a bifunctional DHAP-shunt salvage pathway for SAM by-products.</text>
</comment>
<dbReference type="Gene3D" id="3.40.50.10470">
    <property type="entry name" value="Translation initiation factor eif-2b, domain 2"/>
    <property type="match status" value="1"/>
</dbReference>
<feature type="active site" description="Proton donor" evidence="7">
    <location>
        <position position="258"/>
    </location>
</feature>
<dbReference type="NCBIfam" id="NF004326">
    <property type="entry name" value="PRK05720.1"/>
    <property type="match status" value="1"/>
</dbReference>
<evidence type="ECO:0000256" key="2">
    <source>
        <dbReference type="ARBA" id="ARBA00023167"/>
    </source>
</evidence>
<dbReference type="EMBL" id="LJRC01000233">
    <property type="protein sequence ID" value="KPY32484.1"/>
    <property type="molecule type" value="Genomic_DNA"/>
</dbReference>
<dbReference type="FunFam" id="3.40.50.10470:FF:000006">
    <property type="entry name" value="Methylthioribose-1-phosphate isomerase"/>
    <property type="match status" value="1"/>
</dbReference>
<dbReference type="NCBIfam" id="TIGR00524">
    <property type="entry name" value="eIF-2B_rel"/>
    <property type="match status" value="1"/>
</dbReference>
<dbReference type="PANTHER" id="PTHR43475:SF1">
    <property type="entry name" value="METHYLTHIORIBOSE-1-PHOSPHATE ISOMERASE"/>
    <property type="match status" value="1"/>
</dbReference>
<comment type="catalytic activity">
    <reaction evidence="4">
        <text>5-deoxy-alpha-D-ribose 1-phosphate = 5-deoxy-D-ribulose 1-phosphate</text>
        <dbReference type="Rhea" id="RHEA:61296"/>
        <dbReference type="ChEBI" id="CHEBI:58749"/>
        <dbReference type="ChEBI" id="CHEBI:144504"/>
    </reaction>
    <physiologicalReaction direction="left-to-right" evidence="4">
        <dbReference type="Rhea" id="RHEA:61297"/>
    </physiologicalReaction>
</comment>
<dbReference type="InterPro" id="IPR005251">
    <property type="entry name" value="IF-M1Pi"/>
</dbReference>
<evidence type="ECO:0000256" key="7">
    <source>
        <dbReference type="HAMAP-Rule" id="MF_01678"/>
    </source>
</evidence>
<dbReference type="InterPro" id="IPR000649">
    <property type="entry name" value="IF-2B-related"/>
</dbReference>
<feature type="site" description="Transition state stabilizer" evidence="7">
    <location>
        <position position="178"/>
    </location>
</feature>
<evidence type="ECO:0000256" key="3">
    <source>
        <dbReference type="ARBA" id="ARBA00023235"/>
    </source>
</evidence>
<dbReference type="GO" id="GO:0046523">
    <property type="term" value="F:S-methyl-5-thioribose-1-phosphate isomerase activity"/>
    <property type="evidence" value="ECO:0007669"/>
    <property type="project" value="UniProtKB-UniRule"/>
</dbReference>